<sequence>MVIAVSANLAPAPTSTDTNDLGLAFKGVPAFGKSLNASQAIIWRQKTQECAGTATDFAAKKRVAVRQLVAMVVMDAQLAPAGFFEGELKNAGLGIPRSKNPLAAAFAYHLKLDVANADKKKKADDSKALNRYASAGVRLLELARNAMPAQDGGIDITYDSAGVTMLMDIIESEGGVNKMALDSAADSSEHAEVIPLSSDAHTIRQSAMAKSLLGGAQGGGSGSLIFALALQSGGEEPKIARTLDLPPEAMPLVYSALDLADERIKLLAELFEVGEALVEEKTNILVNHEDDPNDSASPRRLASRQFVFHPDGKMTISPILNQSGVIIKVAPSVDLLGEPIQGHVRFQTYGRRRAAANIKDRKRRDAFDLEVTGPGDTEGIKRIKLTTSVAKDEQDRVADVGMLIEQVRSRTNNFPTIVSDSFRPTIQTGNLQGLIDKMVEIVPTVKKFRKDGAPVQLTLAAQSLSIACHKKIVSVPALSAPVCGTVNVHPDDFVAVTEALAQLPLKGTISASMDEHMVVFRFATALASYEVHLPSVSDKLQRSNRHIVKMSPVTWPRIGEPLANDGRPNDELPSDSTQASNDELPNV</sequence>
<accession>A0A2G9WQV0</accession>
<feature type="region of interest" description="Disordered" evidence="1">
    <location>
        <begin position="558"/>
        <end position="587"/>
    </location>
</feature>
<gene>
    <name evidence="2" type="ORF">CJ014_22355</name>
</gene>
<proteinExistence type="predicted"/>
<dbReference type="OrthoDB" id="8432811at2"/>
<evidence type="ECO:0000313" key="2">
    <source>
        <dbReference type="EMBL" id="PIO97044.1"/>
    </source>
</evidence>
<protein>
    <submittedName>
        <fullName evidence="2">Uncharacterized protein</fullName>
    </submittedName>
</protein>
<feature type="compositionally biased region" description="Polar residues" evidence="1">
    <location>
        <begin position="574"/>
        <end position="587"/>
    </location>
</feature>
<dbReference type="Proteomes" id="UP000231070">
    <property type="component" value="Unassembled WGS sequence"/>
</dbReference>
<dbReference type="EMBL" id="NQVN01000022">
    <property type="protein sequence ID" value="PIO97044.1"/>
    <property type="molecule type" value="Genomic_DNA"/>
</dbReference>
<keyword evidence="3" id="KW-1185">Reference proteome</keyword>
<evidence type="ECO:0000313" key="3">
    <source>
        <dbReference type="Proteomes" id="UP000231070"/>
    </source>
</evidence>
<dbReference type="RefSeq" id="WP_100082725.1">
    <property type="nucleotide sequence ID" value="NZ_NQVN01000022.1"/>
</dbReference>
<evidence type="ECO:0000256" key="1">
    <source>
        <dbReference type="SAM" id="MobiDB-lite"/>
    </source>
</evidence>
<organism evidence="2 3">
    <name type="scientific">Pleomorphomonas carboxyditropha</name>
    <dbReference type="NCBI Taxonomy" id="2023338"/>
    <lineage>
        <taxon>Bacteria</taxon>
        <taxon>Pseudomonadati</taxon>
        <taxon>Pseudomonadota</taxon>
        <taxon>Alphaproteobacteria</taxon>
        <taxon>Hyphomicrobiales</taxon>
        <taxon>Pleomorphomonadaceae</taxon>
        <taxon>Pleomorphomonas</taxon>
    </lineage>
</organism>
<dbReference type="AlphaFoldDB" id="A0A2G9WQV0"/>
<reference evidence="2 3" key="1">
    <citation type="submission" date="2017-08" db="EMBL/GenBank/DDBJ databases">
        <title>Pleomorphomonas carboxidotrophicus sp. nov., a new mesophilic hydrogenogenic carboxidotroph.</title>
        <authorList>
            <person name="Esquivel-Elizondo S."/>
            <person name="Krajmalnik-Brown R."/>
            <person name="Maldonado J."/>
        </authorList>
    </citation>
    <scope>NUCLEOTIDE SEQUENCE [LARGE SCALE GENOMIC DNA]</scope>
    <source>
        <strain evidence="2 3">SVCO-16</strain>
    </source>
</reference>
<name>A0A2G9WQV0_9HYPH</name>
<comment type="caution">
    <text evidence="2">The sequence shown here is derived from an EMBL/GenBank/DDBJ whole genome shotgun (WGS) entry which is preliminary data.</text>
</comment>